<name>A0AAV4SPT9_CAEEX</name>
<organism evidence="1 2">
    <name type="scientific">Caerostris extrusa</name>
    <name type="common">Bark spider</name>
    <name type="synonym">Caerostris bankana</name>
    <dbReference type="NCBI Taxonomy" id="172846"/>
    <lineage>
        <taxon>Eukaryota</taxon>
        <taxon>Metazoa</taxon>
        <taxon>Ecdysozoa</taxon>
        <taxon>Arthropoda</taxon>
        <taxon>Chelicerata</taxon>
        <taxon>Arachnida</taxon>
        <taxon>Araneae</taxon>
        <taxon>Araneomorphae</taxon>
        <taxon>Entelegynae</taxon>
        <taxon>Araneoidea</taxon>
        <taxon>Araneidae</taxon>
        <taxon>Caerostris</taxon>
    </lineage>
</organism>
<reference evidence="1 2" key="1">
    <citation type="submission" date="2021-06" db="EMBL/GenBank/DDBJ databases">
        <title>Caerostris extrusa draft genome.</title>
        <authorList>
            <person name="Kono N."/>
            <person name="Arakawa K."/>
        </authorList>
    </citation>
    <scope>NUCLEOTIDE SEQUENCE [LARGE SCALE GENOMIC DNA]</scope>
</reference>
<dbReference type="AlphaFoldDB" id="A0AAV4SPT9"/>
<accession>A0AAV4SPT9</accession>
<keyword evidence="2" id="KW-1185">Reference proteome</keyword>
<dbReference type="EMBL" id="BPLR01010012">
    <property type="protein sequence ID" value="GIY36120.1"/>
    <property type="molecule type" value="Genomic_DNA"/>
</dbReference>
<sequence>MTSSRDGHRSVTYRHWGLAHFCRKGSNSHTTATVPEMAIGASRIGTGDWLISVERKATVPEMTIGASRIGTGDWLISVDREATDNCVHECRIIRI</sequence>
<dbReference type="Proteomes" id="UP001054945">
    <property type="component" value="Unassembled WGS sequence"/>
</dbReference>
<comment type="caution">
    <text evidence="1">The sequence shown here is derived from an EMBL/GenBank/DDBJ whole genome shotgun (WGS) entry which is preliminary data.</text>
</comment>
<evidence type="ECO:0000313" key="2">
    <source>
        <dbReference type="Proteomes" id="UP001054945"/>
    </source>
</evidence>
<evidence type="ECO:0000313" key="1">
    <source>
        <dbReference type="EMBL" id="GIY36120.1"/>
    </source>
</evidence>
<gene>
    <name evidence="1" type="ORF">CEXT_380191</name>
</gene>
<protein>
    <submittedName>
        <fullName evidence="1">Uncharacterized protein</fullName>
    </submittedName>
</protein>
<proteinExistence type="predicted"/>